<gene>
    <name evidence="3" type="ORF">B456_001G183600</name>
</gene>
<evidence type="ECO:0008006" key="5">
    <source>
        <dbReference type="Google" id="ProtNLM"/>
    </source>
</evidence>
<feature type="chain" id="PRO_5002249643" description="Glycine-rich protein" evidence="2">
    <location>
        <begin position="20"/>
        <end position="111"/>
    </location>
</feature>
<feature type="region of interest" description="Disordered" evidence="1">
    <location>
        <begin position="23"/>
        <end position="45"/>
    </location>
</feature>
<dbReference type="STRING" id="29730.A0A0D2QSA9"/>
<accession>A0A0D2QSA9</accession>
<proteinExistence type="predicted"/>
<keyword evidence="4" id="KW-1185">Reference proteome</keyword>
<protein>
    <recommendedName>
        <fullName evidence="5">Glycine-rich protein</fullName>
    </recommendedName>
</protein>
<organism evidence="3 4">
    <name type="scientific">Gossypium raimondii</name>
    <name type="common">Peruvian cotton</name>
    <name type="synonym">Gossypium klotzschianum subsp. raimondii</name>
    <dbReference type="NCBI Taxonomy" id="29730"/>
    <lineage>
        <taxon>Eukaryota</taxon>
        <taxon>Viridiplantae</taxon>
        <taxon>Streptophyta</taxon>
        <taxon>Embryophyta</taxon>
        <taxon>Tracheophyta</taxon>
        <taxon>Spermatophyta</taxon>
        <taxon>Magnoliopsida</taxon>
        <taxon>eudicotyledons</taxon>
        <taxon>Gunneridae</taxon>
        <taxon>Pentapetalae</taxon>
        <taxon>rosids</taxon>
        <taxon>malvids</taxon>
        <taxon>Malvales</taxon>
        <taxon>Malvaceae</taxon>
        <taxon>Malvoideae</taxon>
        <taxon>Gossypium</taxon>
    </lineage>
</organism>
<dbReference type="PANTHER" id="PTHR34463:SF11">
    <property type="entry name" value="GLYCINE-RICH PROTEIN LIKE"/>
    <property type="match status" value="1"/>
</dbReference>
<evidence type="ECO:0000313" key="4">
    <source>
        <dbReference type="Proteomes" id="UP000032304"/>
    </source>
</evidence>
<dbReference type="Gramene" id="KJB10100">
    <property type="protein sequence ID" value="KJB10100"/>
    <property type="gene ID" value="B456_001G183600"/>
</dbReference>
<dbReference type="AlphaFoldDB" id="A0A0D2QSA9"/>
<sequence length="111" mass="10304">MEKWSFMLVIALVVVHASARNVPTTTTVPTSTTRSSVPSGATGVGDQKNFLTYGGVGGYSGIGSNGLPFGGVGGLGGITPLGGAGGLGGGVGGAVGGGAGGGVGTGVLPFP</sequence>
<reference evidence="3 4" key="1">
    <citation type="journal article" date="2012" name="Nature">
        <title>Repeated polyploidization of Gossypium genomes and the evolution of spinnable cotton fibres.</title>
        <authorList>
            <person name="Paterson A.H."/>
            <person name="Wendel J.F."/>
            <person name="Gundlach H."/>
            <person name="Guo H."/>
            <person name="Jenkins J."/>
            <person name="Jin D."/>
            <person name="Llewellyn D."/>
            <person name="Showmaker K.C."/>
            <person name="Shu S."/>
            <person name="Udall J."/>
            <person name="Yoo M.J."/>
            <person name="Byers R."/>
            <person name="Chen W."/>
            <person name="Doron-Faigenboim A."/>
            <person name="Duke M.V."/>
            <person name="Gong L."/>
            <person name="Grimwood J."/>
            <person name="Grover C."/>
            <person name="Grupp K."/>
            <person name="Hu G."/>
            <person name="Lee T.H."/>
            <person name="Li J."/>
            <person name="Lin L."/>
            <person name="Liu T."/>
            <person name="Marler B.S."/>
            <person name="Page J.T."/>
            <person name="Roberts A.W."/>
            <person name="Romanel E."/>
            <person name="Sanders W.S."/>
            <person name="Szadkowski E."/>
            <person name="Tan X."/>
            <person name="Tang H."/>
            <person name="Xu C."/>
            <person name="Wang J."/>
            <person name="Wang Z."/>
            <person name="Zhang D."/>
            <person name="Zhang L."/>
            <person name="Ashrafi H."/>
            <person name="Bedon F."/>
            <person name="Bowers J.E."/>
            <person name="Brubaker C.L."/>
            <person name="Chee P.W."/>
            <person name="Das S."/>
            <person name="Gingle A.R."/>
            <person name="Haigler C.H."/>
            <person name="Harker D."/>
            <person name="Hoffmann L.V."/>
            <person name="Hovav R."/>
            <person name="Jones D.C."/>
            <person name="Lemke C."/>
            <person name="Mansoor S."/>
            <person name="ur Rahman M."/>
            <person name="Rainville L.N."/>
            <person name="Rambani A."/>
            <person name="Reddy U.K."/>
            <person name="Rong J.K."/>
            <person name="Saranga Y."/>
            <person name="Scheffler B.E."/>
            <person name="Scheffler J.A."/>
            <person name="Stelly D.M."/>
            <person name="Triplett B.A."/>
            <person name="Van Deynze A."/>
            <person name="Vaslin M.F."/>
            <person name="Waghmare V.N."/>
            <person name="Walford S.A."/>
            <person name="Wright R.J."/>
            <person name="Zaki E.A."/>
            <person name="Zhang T."/>
            <person name="Dennis E.S."/>
            <person name="Mayer K.F."/>
            <person name="Peterson D.G."/>
            <person name="Rokhsar D.S."/>
            <person name="Wang X."/>
            <person name="Schmutz J."/>
        </authorList>
    </citation>
    <scope>NUCLEOTIDE SEQUENCE [LARGE SCALE GENOMIC DNA]</scope>
</reference>
<dbReference type="EMBL" id="CM001740">
    <property type="protein sequence ID" value="KJB10100.1"/>
    <property type="molecule type" value="Genomic_DNA"/>
</dbReference>
<evidence type="ECO:0000313" key="3">
    <source>
        <dbReference type="EMBL" id="KJB10100.1"/>
    </source>
</evidence>
<dbReference type="OMA" id="KWFFTIF"/>
<name>A0A0D2QSA9_GOSRA</name>
<keyword evidence="2" id="KW-0732">Signal</keyword>
<evidence type="ECO:0000256" key="2">
    <source>
        <dbReference type="SAM" id="SignalP"/>
    </source>
</evidence>
<feature type="signal peptide" evidence="2">
    <location>
        <begin position="1"/>
        <end position="19"/>
    </location>
</feature>
<evidence type="ECO:0000256" key="1">
    <source>
        <dbReference type="SAM" id="MobiDB-lite"/>
    </source>
</evidence>
<feature type="compositionally biased region" description="Low complexity" evidence="1">
    <location>
        <begin position="23"/>
        <end position="39"/>
    </location>
</feature>
<dbReference type="PANTHER" id="PTHR34463">
    <property type="entry name" value="GLYCINE-RICH PROTEIN"/>
    <property type="match status" value="1"/>
</dbReference>
<dbReference type="Proteomes" id="UP000032304">
    <property type="component" value="Chromosome 1"/>
</dbReference>